<sequence>MSNENYQIAPYLMGVLKNHLNQLSNKYSKLLPIRLDFSYRSHSPRWHQRNNDYSTCDICKLMEYLISNGTIVGYAWVVEYTQQHGIHFHTVLYLNAQLQRSYYPIYQKAEEYWDFITLNQGNVHDCNRNKANYTVKGLKPLDYHNDKQRSNFNYAISYLAKQEQKEIFGDMRGVLGVSYVPEPSGRGRPRMQ</sequence>
<accession>A0ABP9N6C0</accession>
<keyword evidence="2" id="KW-1185">Reference proteome</keyword>
<dbReference type="EMBL" id="BAABHY010000001">
    <property type="protein sequence ID" value="GAA5107516.1"/>
    <property type="molecule type" value="Genomic_DNA"/>
</dbReference>
<comment type="caution">
    <text evidence="1">The sequence shown here is derived from an EMBL/GenBank/DDBJ whole genome shotgun (WGS) entry which is preliminary data.</text>
</comment>
<proteinExistence type="predicted"/>
<name>A0ABP9N6C0_9GAMM</name>
<dbReference type="Proteomes" id="UP001500171">
    <property type="component" value="Unassembled WGS sequence"/>
</dbReference>
<gene>
    <name evidence="1" type="ORF">GCM10023211_08720</name>
</gene>
<protein>
    <submittedName>
        <fullName evidence="1">Inovirus-type Gp2 protein</fullName>
    </submittedName>
</protein>
<evidence type="ECO:0000313" key="1">
    <source>
        <dbReference type="EMBL" id="GAA5107516.1"/>
    </source>
</evidence>
<dbReference type="RefSeq" id="WP_345489197.1">
    <property type="nucleotide sequence ID" value="NZ_BAABHY010000001.1"/>
</dbReference>
<organism evidence="1 2">
    <name type="scientific">Orbus sasakiae</name>
    <dbReference type="NCBI Taxonomy" id="1078475"/>
    <lineage>
        <taxon>Bacteria</taxon>
        <taxon>Pseudomonadati</taxon>
        <taxon>Pseudomonadota</taxon>
        <taxon>Gammaproteobacteria</taxon>
        <taxon>Orbales</taxon>
        <taxon>Orbaceae</taxon>
        <taxon>Orbus</taxon>
    </lineage>
</organism>
<reference evidence="2" key="1">
    <citation type="journal article" date="2019" name="Int. J. Syst. Evol. Microbiol.">
        <title>The Global Catalogue of Microorganisms (GCM) 10K type strain sequencing project: providing services to taxonomists for standard genome sequencing and annotation.</title>
        <authorList>
            <consortium name="The Broad Institute Genomics Platform"/>
            <consortium name="The Broad Institute Genome Sequencing Center for Infectious Disease"/>
            <person name="Wu L."/>
            <person name="Ma J."/>
        </authorList>
    </citation>
    <scope>NUCLEOTIDE SEQUENCE [LARGE SCALE GENOMIC DNA]</scope>
    <source>
        <strain evidence="2">JCM 18050</strain>
    </source>
</reference>
<evidence type="ECO:0000313" key="2">
    <source>
        <dbReference type="Proteomes" id="UP001500171"/>
    </source>
</evidence>